<dbReference type="CDD" id="cd04301">
    <property type="entry name" value="NAT_SF"/>
    <property type="match status" value="1"/>
</dbReference>
<evidence type="ECO:0000313" key="3">
    <source>
        <dbReference type="Proteomes" id="UP000076079"/>
    </source>
</evidence>
<dbReference type="PATRIC" id="fig|1813736.3.peg.245"/>
<proteinExistence type="predicted"/>
<keyword evidence="2" id="KW-0808">Transferase</keyword>
<dbReference type="InterPro" id="IPR000182">
    <property type="entry name" value="GNAT_dom"/>
</dbReference>
<dbReference type="AlphaFoldDB" id="A0A143PG70"/>
<feature type="domain" description="N-acetyltransferase" evidence="1">
    <location>
        <begin position="60"/>
        <end position="208"/>
    </location>
</feature>
<dbReference type="SUPFAM" id="SSF55729">
    <property type="entry name" value="Acyl-CoA N-acyltransferases (Nat)"/>
    <property type="match status" value="1"/>
</dbReference>
<reference evidence="3" key="2">
    <citation type="submission" date="2016-04" db="EMBL/GenBank/DDBJ databases">
        <title>First Complete Genome Sequence of a Subdivision 6 Acidobacterium.</title>
        <authorList>
            <person name="Huang S."/>
            <person name="Vieira S."/>
            <person name="Bunk B."/>
            <person name="Riedel T."/>
            <person name="Sproeer C."/>
            <person name="Overmann J."/>
        </authorList>
    </citation>
    <scope>NUCLEOTIDE SEQUENCE [LARGE SCALE GENOMIC DNA]</scope>
    <source>
        <strain evidence="3">DSM 100886 HEG_-6_39</strain>
    </source>
</reference>
<dbReference type="RefSeq" id="WP_110169068.1">
    <property type="nucleotide sequence ID" value="NZ_CP015136.1"/>
</dbReference>
<dbReference type="PANTHER" id="PTHR13170">
    <property type="entry name" value="O-GLCNACASE"/>
    <property type="match status" value="1"/>
</dbReference>
<dbReference type="Gene3D" id="3.40.630.30">
    <property type="match status" value="1"/>
</dbReference>
<name>A0A143PG70_LUTPR</name>
<gene>
    <name evidence="2" type="ORF">LuPra_00232</name>
</gene>
<dbReference type="Pfam" id="PF00583">
    <property type="entry name" value="Acetyltransf_1"/>
    <property type="match status" value="1"/>
</dbReference>
<dbReference type="GO" id="GO:0016747">
    <property type="term" value="F:acyltransferase activity, transferring groups other than amino-acyl groups"/>
    <property type="evidence" value="ECO:0007669"/>
    <property type="project" value="InterPro"/>
</dbReference>
<dbReference type="EMBL" id="CP015136">
    <property type="protein sequence ID" value="AMY07068.1"/>
    <property type="molecule type" value="Genomic_DNA"/>
</dbReference>
<protein>
    <submittedName>
        <fullName evidence="2">Acetyltransferase (GNAT) family protein</fullName>
    </submittedName>
</protein>
<dbReference type="InterPro" id="IPR016181">
    <property type="entry name" value="Acyl_CoA_acyltransferase"/>
</dbReference>
<keyword evidence="3" id="KW-1185">Reference proteome</keyword>
<reference evidence="2 3" key="1">
    <citation type="journal article" date="2016" name="Genome Announc.">
        <title>First Complete Genome Sequence of a Subdivision 6 Acidobacterium Strain.</title>
        <authorList>
            <person name="Huang S."/>
            <person name="Vieira S."/>
            <person name="Bunk B."/>
            <person name="Riedel T."/>
            <person name="Sproer C."/>
            <person name="Overmann J."/>
        </authorList>
    </citation>
    <scope>NUCLEOTIDE SEQUENCE [LARGE SCALE GENOMIC DNA]</scope>
    <source>
        <strain evidence="3">DSM 100886 HEG_-6_39</strain>
    </source>
</reference>
<sequence length="208" mass="23271">MSGNAIIRPARASDEAAAYHVCLKTGDAGGDGEPVYRDDPDALGRLFVGPYLAFAPELSLMLEDAGGVCGYALAALDSRAFYARYDAEWRPGLCARYPDPQGDPSTWTRVQEAYGWYHHPDYFCPEPYDQYPSHLHIDLLPRAQGHGHGRRMMEGLMDRLRHHGSPGVHLGMWARNERAYAFYVRLGFHELARVGSPEDGSIYMGKRL</sequence>
<dbReference type="OrthoDB" id="510731at2"/>
<evidence type="ECO:0000259" key="1">
    <source>
        <dbReference type="PROSITE" id="PS51186"/>
    </source>
</evidence>
<dbReference type="STRING" id="1855912.LuPra_00232"/>
<dbReference type="Proteomes" id="UP000076079">
    <property type="component" value="Chromosome"/>
</dbReference>
<accession>A0A143PG70</accession>
<dbReference type="PROSITE" id="PS51186">
    <property type="entry name" value="GNAT"/>
    <property type="match status" value="1"/>
</dbReference>
<evidence type="ECO:0000313" key="2">
    <source>
        <dbReference type="EMBL" id="AMY07068.1"/>
    </source>
</evidence>
<dbReference type="InterPro" id="IPR051822">
    <property type="entry name" value="Glycosyl_Hydrolase_84"/>
</dbReference>
<dbReference type="PANTHER" id="PTHR13170:SF16">
    <property type="entry name" value="PROTEIN O-GLCNACASE"/>
    <property type="match status" value="1"/>
</dbReference>
<dbReference type="KEGG" id="abac:LuPra_00232"/>
<organism evidence="2 3">
    <name type="scientific">Luteitalea pratensis</name>
    <dbReference type="NCBI Taxonomy" id="1855912"/>
    <lineage>
        <taxon>Bacteria</taxon>
        <taxon>Pseudomonadati</taxon>
        <taxon>Acidobacteriota</taxon>
        <taxon>Vicinamibacteria</taxon>
        <taxon>Vicinamibacterales</taxon>
        <taxon>Vicinamibacteraceae</taxon>
        <taxon>Luteitalea</taxon>
    </lineage>
</organism>